<dbReference type="AlphaFoldDB" id="A0A3P7NZ00"/>
<dbReference type="EMBL" id="UYRU01056451">
    <property type="protein sequence ID" value="VDN13462.1"/>
    <property type="molecule type" value="Genomic_DNA"/>
</dbReference>
<dbReference type="Proteomes" id="UP000281553">
    <property type="component" value="Unassembled WGS sequence"/>
</dbReference>
<name>A0A3P7NZ00_DIBLA</name>
<sequence>MEITFCQNQAEEQLHARAYRKVTHCVLLGVGHDPKSRLDGRNYQSNVGAAIESGRFDSSWDLKDAADPRFQRVDRVQQYSEKRTRITATPDAYCRTENDRQFRCPANASPTQLPTLKSGTAPFSKSSTCNSFSEVDDFSDLDANSQRHDRTGIAKSSRTHRTSVMERVQDLVTGDLIREGKMR</sequence>
<proteinExistence type="predicted"/>
<reference evidence="1 2" key="1">
    <citation type="submission" date="2018-11" db="EMBL/GenBank/DDBJ databases">
        <authorList>
            <consortium name="Pathogen Informatics"/>
        </authorList>
    </citation>
    <scope>NUCLEOTIDE SEQUENCE [LARGE SCALE GENOMIC DNA]</scope>
</reference>
<accession>A0A3P7NZ00</accession>
<organism evidence="1 2">
    <name type="scientific">Dibothriocephalus latus</name>
    <name type="common">Fish tapeworm</name>
    <name type="synonym">Diphyllobothrium latum</name>
    <dbReference type="NCBI Taxonomy" id="60516"/>
    <lineage>
        <taxon>Eukaryota</taxon>
        <taxon>Metazoa</taxon>
        <taxon>Spiralia</taxon>
        <taxon>Lophotrochozoa</taxon>
        <taxon>Platyhelminthes</taxon>
        <taxon>Cestoda</taxon>
        <taxon>Eucestoda</taxon>
        <taxon>Diphyllobothriidea</taxon>
        <taxon>Diphyllobothriidae</taxon>
        <taxon>Dibothriocephalus</taxon>
    </lineage>
</organism>
<keyword evidence="2" id="KW-1185">Reference proteome</keyword>
<evidence type="ECO:0000313" key="2">
    <source>
        <dbReference type="Proteomes" id="UP000281553"/>
    </source>
</evidence>
<evidence type="ECO:0000313" key="1">
    <source>
        <dbReference type="EMBL" id="VDN13462.1"/>
    </source>
</evidence>
<gene>
    <name evidence="1" type="ORF">DILT_LOCUS9293</name>
</gene>
<protein>
    <submittedName>
        <fullName evidence="1">Uncharacterized protein</fullName>
    </submittedName>
</protein>